<dbReference type="AlphaFoldDB" id="A0A6J6IT26"/>
<organism evidence="1">
    <name type="scientific">freshwater metagenome</name>
    <dbReference type="NCBI Taxonomy" id="449393"/>
    <lineage>
        <taxon>unclassified sequences</taxon>
        <taxon>metagenomes</taxon>
        <taxon>ecological metagenomes</taxon>
    </lineage>
</organism>
<reference evidence="1" key="1">
    <citation type="submission" date="2020-05" db="EMBL/GenBank/DDBJ databases">
        <authorList>
            <person name="Chiriac C."/>
            <person name="Salcher M."/>
            <person name="Ghai R."/>
            <person name="Kavagutti S V."/>
        </authorList>
    </citation>
    <scope>NUCLEOTIDE SEQUENCE</scope>
</reference>
<gene>
    <name evidence="1" type="ORF">UFOPK2001_00326</name>
</gene>
<dbReference type="SUPFAM" id="SSF55961">
    <property type="entry name" value="Bet v1-like"/>
    <property type="match status" value="1"/>
</dbReference>
<protein>
    <submittedName>
        <fullName evidence="1">Unannotated protein</fullName>
    </submittedName>
</protein>
<accession>A0A6J6IT26</accession>
<dbReference type="InterPro" id="IPR023393">
    <property type="entry name" value="START-like_dom_sf"/>
</dbReference>
<dbReference type="EMBL" id="CAEZVN010000018">
    <property type="protein sequence ID" value="CAB4627797.1"/>
    <property type="molecule type" value="Genomic_DNA"/>
</dbReference>
<name>A0A6J6IT26_9ZZZZ</name>
<proteinExistence type="predicted"/>
<sequence length="143" mass="15188">MEGFLAGFSLAPKPLKGVELKVVESAFSSNAPIKDVLQVLTTSDGLSSWLGASTEFLCHVGIKFSVSVDGEDSKAVFTTVDLPRKLAFMVEALGEFEFQLLQSAGGVEIGLKVRRAVSPDAAATWSETVETRVAALKVVLGRD</sequence>
<dbReference type="Gene3D" id="3.30.530.20">
    <property type="match status" value="1"/>
</dbReference>
<evidence type="ECO:0000313" key="1">
    <source>
        <dbReference type="EMBL" id="CAB4627797.1"/>
    </source>
</evidence>